<evidence type="ECO:0000259" key="4">
    <source>
        <dbReference type="Pfam" id="PF00149"/>
    </source>
</evidence>
<dbReference type="InterPro" id="IPR004843">
    <property type="entry name" value="Calcineurin-like_PHP"/>
</dbReference>
<feature type="transmembrane region" description="Helical" evidence="3">
    <location>
        <begin position="174"/>
        <end position="192"/>
    </location>
</feature>
<evidence type="ECO:0000256" key="1">
    <source>
        <dbReference type="ARBA" id="ARBA00022723"/>
    </source>
</evidence>
<evidence type="ECO:0000256" key="2">
    <source>
        <dbReference type="ARBA" id="ARBA00022801"/>
    </source>
</evidence>
<dbReference type="InterPro" id="IPR051158">
    <property type="entry name" value="Metallophosphoesterase_sf"/>
</dbReference>
<dbReference type="CDD" id="cd00838">
    <property type="entry name" value="MPP_superfamily"/>
    <property type="match status" value="1"/>
</dbReference>
<dbReference type="SUPFAM" id="SSF56300">
    <property type="entry name" value="Metallo-dependent phosphatases"/>
    <property type="match status" value="1"/>
</dbReference>
<proteinExistence type="predicted"/>
<reference evidence="5 6" key="1">
    <citation type="journal article" date="2019" name="Int. J. Syst. Evol. Microbiol.">
        <title>The Global Catalogue of Microorganisms (GCM) 10K type strain sequencing project: providing services to taxonomists for standard genome sequencing and annotation.</title>
        <authorList>
            <consortium name="The Broad Institute Genomics Platform"/>
            <consortium name="The Broad Institute Genome Sequencing Center for Infectious Disease"/>
            <person name="Wu L."/>
            <person name="Ma J."/>
        </authorList>
    </citation>
    <scope>NUCLEOTIDE SEQUENCE [LARGE SCALE GENOMIC DNA]</scope>
    <source>
        <strain evidence="5 6">JCM 15592</strain>
    </source>
</reference>
<feature type="transmembrane region" description="Helical" evidence="3">
    <location>
        <begin position="314"/>
        <end position="334"/>
    </location>
</feature>
<dbReference type="EMBL" id="BAAAPO010000026">
    <property type="protein sequence ID" value="GAA1793145.1"/>
    <property type="molecule type" value="Genomic_DNA"/>
</dbReference>
<keyword evidence="3" id="KW-0812">Transmembrane</keyword>
<feature type="transmembrane region" description="Helical" evidence="3">
    <location>
        <begin position="115"/>
        <end position="133"/>
    </location>
</feature>
<dbReference type="Pfam" id="PF00149">
    <property type="entry name" value="Metallophos"/>
    <property type="match status" value="1"/>
</dbReference>
<feature type="transmembrane region" description="Helical" evidence="3">
    <location>
        <begin position="44"/>
        <end position="69"/>
    </location>
</feature>
<keyword evidence="3" id="KW-1133">Transmembrane helix</keyword>
<dbReference type="Proteomes" id="UP001499938">
    <property type="component" value="Unassembled WGS sequence"/>
</dbReference>
<dbReference type="PANTHER" id="PTHR31302">
    <property type="entry name" value="TRANSMEMBRANE PROTEIN WITH METALLOPHOSPHOESTERASE DOMAIN-RELATED"/>
    <property type="match status" value="1"/>
</dbReference>
<feature type="transmembrane region" description="Helical" evidence="3">
    <location>
        <begin position="346"/>
        <end position="365"/>
    </location>
</feature>
<feature type="transmembrane region" description="Helical" evidence="3">
    <location>
        <begin position="145"/>
        <end position="162"/>
    </location>
</feature>
<evidence type="ECO:0000313" key="6">
    <source>
        <dbReference type="Proteomes" id="UP001499938"/>
    </source>
</evidence>
<keyword evidence="1" id="KW-0479">Metal-binding</keyword>
<keyword evidence="6" id="KW-1185">Reference proteome</keyword>
<dbReference type="InterPro" id="IPR029052">
    <property type="entry name" value="Metallo-depent_PP-like"/>
</dbReference>
<feature type="domain" description="Calcineurin-like phosphoesterase" evidence="4">
    <location>
        <begin position="431"/>
        <end position="601"/>
    </location>
</feature>
<feature type="transmembrane region" description="Helical" evidence="3">
    <location>
        <begin position="90"/>
        <end position="109"/>
    </location>
</feature>
<organism evidence="5 6">
    <name type="scientific">Nostocoides veronense</name>
    <dbReference type="NCBI Taxonomy" id="330836"/>
    <lineage>
        <taxon>Bacteria</taxon>
        <taxon>Bacillati</taxon>
        <taxon>Actinomycetota</taxon>
        <taxon>Actinomycetes</taxon>
        <taxon>Micrococcales</taxon>
        <taxon>Intrasporangiaceae</taxon>
        <taxon>Nostocoides</taxon>
    </lineage>
</organism>
<comment type="caution">
    <text evidence="5">The sequence shown here is derived from an EMBL/GenBank/DDBJ whole genome shotgun (WGS) entry which is preliminary data.</text>
</comment>
<sequence length="708" mass="73953">MIAATAALATLIAGFQIAERLQPPGYAASRESALVLTATGTPYRWLTVLTLVSTGLLVGIAGWALPAAPAQPAGRRPRGAIGPIPGAGRLARGLIVMAGVGLIALALLPRPSPETPVPVVLVAGATVAGLALWPAAESRSIADAAWRRSMLLLALVGSLVLAARGPSYGAYERAVALILLGHLVLVAARRWWDVGHRLGPLPVRMTLATAALSLLCAVGGVLTTVIAPAPVATKNFVVGLSFSPSLADSGRVVVPTVLGDVEARFTGLAPGVRADLQVRADITSALGTPNASLDMLRPTPAEIDAAVREAVTGLGLRFGFGCLLVALAAVAIRAGIRRKLPGPRTALVAISAAALALGLTGAAVAKTYRGTAPNQLSATGLLGEVQRNSTLFDDVAIRSAQVAPYLRNVVAVSEALRERYQPADIEQSRVLRILLISDVHAGNQYPLLRSLIESEQVDLVIDSGDLVNFGTVAEGEISGVFRGIADLKVPYVFVRGNHDATGPDDEAVLRRLRGIPNVILLQPDSTRYQELSIAGVRIAGFNDPRWFGDDGKGSAQKQQPAKERWLASFAGRPVPDIIVSHEPWAVQGIQGAGVLINGHMHSAFRDGNRIQVGTFTGGGPLTHFIAGEGSEELVGQPSAFDILDIGHDCRVSALTRYRFSQVVEGRPSFDDISLVNGSAIDTRPVDPTRGCAAGLPPNLLHVPRVGGS</sequence>
<feature type="transmembrane region" description="Helical" evidence="3">
    <location>
        <begin position="204"/>
        <end position="227"/>
    </location>
</feature>
<evidence type="ECO:0000313" key="5">
    <source>
        <dbReference type="EMBL" id="GAA1793145.1"/>
    </source>
</evidence>
<accession>A0ABN2LLU8</accession>
<keyword evidence="2" id="KW-0378">Hydrolase</keyword>
<dbReference type="Gene3D" id="3.60.21.10">
    <property type="match status" value="1"/>
</dbReference>
<protein>
    <recommendedName>
        <fullName evidence="4">Calcineurin-like phosphoesterase domain-containing protein</fullName>
    </recommendedName>
</protein>
<name>A0ABN2LLU8_9MICO</name>
<keyword evidence="3" id="KW-0472">Membrane</keyword>
<gene>
    <name evidence="5" type="ORF">GCM10009811_17420</name>
</gene>
<dbReference type="PANTHER" id="PTHR31302:SF31">
    <property type="entry name" value="PHOSPHODIESTERASE YAEI"/>
    <property type="match status" value="1"/>
</dbReference>
<evidence type="ECO:0000256" key="3">
    <source>
        <dbReference type="SAM" id="Phobius"/>
    </source>
</evidence>